<accession>A0ABM6W8K5</accession>
<keyword evidence="1" id="KW-0812">Transmembrane</keyword>
<proteinExistence type="predicted"/>
<evidence type="ECO:0000313" key="3">
    <source>
        <dbReference type="Proteomes" id="UP000245369"/>
    </source>
</evidence>
<dbReference type="Proteomes" id="UP000245369">
    <property type="component" value="Chromosome"/>
</dbReference>
<evidence type="ECO:0000313" key="2">
    <source>
        <dbReference type="EMBL" id="AWN21713.1"/>
    </source>
</evidence>
<reference evidence="2 3" key="1">
    <citation type="submission" date="2018-05" db="EMBL/GenBank/DDBJ databases">
        <title>Complete genome sequences of Streptococcus sobrinus.</title>
        <authorList>
            <person name="Sales M."/>
            <person name="Jensen P.A."/>
        </authorList>
    </citation>
    <scope>NUCLEOTIDE SEQUENCE [LARGE SCALE GENOMIC DNA]</scope>
    <source>
        <strain evidence="2 3">SL1</strain>
    </source>
</reference>
<keyword evidence="1" id="KW-0472">Membrane</keyword>
<keyword evidence="1" id="KW-1133">Transmembrane helix</keyword>
<keyword evidence="3" id="KW-1185">Reference proteome</keyword>
<organism evidence="2 3">
    <name type="scientific">Streptococcus sobrinus</name>
    <dbReference type="NCBI Taxonomy" id="1310"/>
    <lineage>
        <taxon>Bacteria</taxon>
        <taxon>Bacillati</taxon>
        <taxon>Bacillota</taxon>
        <taxon>Bacilli</taxon>
        <taxon>Lactobacillales</taxon>
        <taxon>Streptococcaceae</taxon>
        <taxon>Streptococcus</taxon>
    </lineage>
</organism>
<gene>
    <name evidence="2" type="ORF">DK182_10500</name>
</gene>
<protein>
    <submittedName>
        <fullName evidence="2">Uncharacterized protein</fullName>
    </submittedName>
</protein>
<name>A0ABM6W8K5_9STRE</name>
<dbReference type="GeneID" id="93924932"/>
<evidence type="ECO:0000256" key="1">
    <source>
        <dbReference type="SAM" id="Phobius"/>
    </source>
</evidence>
<sequence length="68" mass="8213">MYANALYRYESYLVMKYQNTIRNRGIIWILVLLAVLFFSYAYYCTSRGYNFTGMLRWAPTFVEIGCRR</sequence>
<feature type="transmembrane region" description="Helical" evidence="1">
    <location>
        <begin position="25"/>
        <end position="43"/>
    </location>
</feature>
<dbReference type="RefSeq" id="WP_002963428.1">
    <property type="nucleotide sequence ID" value="NZ_CP029490.1"/>
</dbReference>
<dbReference type="EMBL" id="CP029490">
    <property type="protein sequence ID" value="AWN21713.1"/>
    <property type="molecule type" value="Genomic_DNA"/>
</dbReference>